<dbReference type="OrthoDB" id="10250354at2759"/>
<dbReference type="EMBL" id="CM026421">
    <property type="protein sequence ID" value="KAG0591844.1"/>
    <property type="molecule type" value="Genomic_DNA"/>
</dbReference>
<reference evidence="3" key="1">
    <citation type="submission" date="2020-06" db="EMBL/GenBank/DDBJ databases">
        <title>WGS assembly of Ceratodon purpureus strain R40.</title>
        <authorList>
            <person name="Carey S.B."/>
            <person name="Jenkins J."/>
            <person name="Shu S."/>
            <person name="Lovell J.T."/>
            <person name="Sreedasyam A."/>
            <person name="Maumus F."/>
            <person name="Tiley G.P."/>
            <person name="Fernandez-Pozo N."/>
            <person name="Barry K."/>
            <person name="Chen C."/>
            <person name="Wang M."/>
            <person name="Lipzen A."/>
            <person name="Daum C."/>
            <person name="Saski C.A."/>
            <person name="Payton A.C."/>
            <person name="Mcbreen J.C."/>
            <person name="Conrad R.E."/>
            <person name="Kollar L.M."/>
            <person name="Olsson S."/>
            <person name="Huttunen S."/>
            <person name="Landis J.B."/>
            <person name="Wickett N.J."/>
            <person name="Johnson M.G."/>
            <person name="Rensing S.A."/>
            <person name="Grimwood J."/>
            <person name="Schmutz J."/>
            <person name="Mcdaniel S.F."/>
        </authorList>
    </citation>
    <scope>NUCLEOTIDE SEQUENCE</scope>
    <source>
        <strain evidence="3">R40</strain>
    </source>
</reference>
<dbReference type="PANTHER" id="PTHR45090">
    <property type="entry name" value="CHAPERONE PROTEIN DNAJ 20 CHLOROPLASTIC"/>
    <property type="match status" value="1"/>
</dbReference>
<evidence type="ECO:0000256" key="1">
    <source>
        <dbReference type="SAM" id="MobiDB-lite"/>
    </source>
</evidence>
<dbReference type="CDD" id="cd06257">
    <property type="entry name" value="DnaJ"/>
    <property type="match status" value="1"/>
</dbReference>
<dbReference type="Gene3D" id="1.10.287.110">
    <property type="entry name" value="DnaJ domain"/>
    <property type="match status" value="1"/>
</dbReference>
<accession>A0A8T0J7H4</accession>
<evidence type="ECO:0000259" key="2">
    <source>
        <dbReference type="PROSITE" id="PS50076"/>
    </source>
</evidence>
<dbReference type="SMART" id="SM00271">
    <property type="entry name" value="DnaJ"/>
    <property type="match status" value="1"/>
</dbReference>
<dbReference type="GO" id="GO:0009507">
    <property type="term" value="C:chloroplast"/>
    <property type="evidence" value="ECO:0007669"/>
    <property type="project" value="TreeGrafter"/>
</dbReference>
<keyword evidence="4" id="KW-1185">Reference proteome</keyword>
<protein>
    <recommendedName>
        <fullName evidence="2">J domain-containing protein</fullName>
    </recommendedName>
</protein>
<dbReference type="InterPro" id="IPR036869">
    <property type="entry name" value="J_dom_sf"/>
</dbReference>
<evidence type="ECO:0000313" key="4">
    <source>
        <dbReference type="Proteomes" id="UP000822688"/>
    </source>
</evidence>
<proteinExistence type="predicted"/>
<organism evidence="3 4">
    <name type="scientific">Ceratodon purpureus</name>
    <name type="common">Fire moss</name>
    <name type="synonym">Dicranum purpureum</name>
    <dbReference type="NCBI Taxonomy" id="3225"/>
    <lineage>
        <taxon>Eukaryota</taxon>
        <taxon>Viridiplantae</taxon>
        <taxon>Streptophyta</taxon>
        <taxon>Embryophyta</taxon>
        <taxon>Bryophyta</taxon>
        <taxon>Bryophytina</taxon>
        <taxon>Bryopsida</taxon>
        <taxon>Dicranidae</taxon>
        <taxon>Pseudoditrichales</taxon>
        <taxon>Ditrichaceae</taxon>
        <taxon>Ceratodon</taxon>
    </lineage>
</organism>
<feature type="domain" description="J" evidence="2">
    <location>
        <begin position="81"/>
        <end position="148"/>
    </location>
</feature>
<evidence type="ECO:0000313" key="3">
    <source>
        <dbReference type="EMBL" id="KAG0591844.1"/>
    </source>
</evidence>
<dbReference type="PANTHER" id="PTHR45090:SF4">
    <property type="entry name" value="J DOMAIN-CONTAINING PROTEIN"/>
    <property type="match status" value="1"/>
</dbReference>
<feature type="region of interest" description="Disordered" evidence="1">
    <location>
        <begin position="189"/>
        <end position="215"/>
    </location>
</feature>
<dbReference type="SUPFAM" id="SSF46565">
    <property type="entry name" value="Chaperone J-domain"/>
    <property type="match status" value="1"/>
</dbReference>
<dbReference type="Pfam" id="PF00226">
    <property type="entry name" value="DnaJ"/>
    <property type="match status" value="1"/>
</dbReference>
<dbReference type="InterPro" id="IPR053232">
    <property type="entry name" value="DnaJ_C/III_chloroplastic"/>
</dbReference>
<dbReference type="AlphaFoldDB" id="A0A8T0J7H4"/>
<sequence>MAVAVYFESVLRNQHKFCSRRPPVSVTSRHLCVRTGLGNSHGLEIRLHSLPVRQLQQRGRFCVRCSSAADTSRDSCMPLPTLYELLEIPQHVGLTEIKVAYRQMARRYHPDVCPPTEREECTRRFLQVQEAYDTLSDPHLRADYDLWLQNPLNTRTLSAGFRAGHRRRTGRSDMDENVDWKDHWESQLQGLRNRGGRAGKPESWASRMRKKREME</sequence>
<dbReference type="PRINTS" id="PR00625">
    <property type="entry name" value="JDOMAIN"/>
</dbReference>
<name>A0A8T0J7H4_CERPU</name>
<comment type="caution">
    <text evidence="3">The sequence shown here is derived from an EMBL/GenBank/DDBJ whole genome shotgun (WGS) entry which is preliminary data.</text>
</comment>
<dbReference type="Proteomes" id="UP000822688">
    <property type="component" value="Chromosome 1"/>
</dbReference>
<dbReference type="InterPro" id="IPR001623">
    <property type="entry name" value="DnaJ_domain"/>
</dbReference>
<gene>
    <name evidence="3" type="ORF">KC19_1G206600</name>
</gene>
<dbReference type="PROSITE" id="PS50076">
    <property type="entry name" value="DNAJ_2"/>
    <property type="match status" value="1"/>
</dbReference>